<name>A0A814Z1Q7_9BILA</name>
<protein>
    <recommendedName>
        <fullName evidence="1">Reverse transcriptase domain-containing protein</fullName>
    </recommendedName>
</protein>
<organism evidence="2 4">
    <name type="scientific">Didymodactylos carnosus</name>
    <dbReference type="NCBI Taxonomy" id="1234261"/>
    <lineage>
        <taxon>Eukaryota</taxon>
        <taxon>Metazoa</taxon>
        <taxon>Spiralia</taxon>
        <taxon>Gnathifera</taxon>
        <taxon>Rotifera</taxon>
        <taxon>Eurotatoria</taxon>
        <taxon>Bdelloidea</taxon>
        <taxon>Philodinida</taxon>
        <taxon>Philodinidae</taxon>
        <taxon>Didymodactylos</taxon>
    </lineage>
</organism>
<dbReference type="SUPFAM" id="SSF56672">
    <property type="entry name" value="DNA/RNA polymerases"/>
    <property type="match status" value="1"/>
</dbReference>
<dbReference type="PANTHER" id="PTHR47510">
    <property type="entry name" value="REVERSE TRANSCRIPTASE DOMAIN-CONTAINING PROTEIN"/>
    <property type="match status" value="1"/>
</dbReference>
<dbReference type="Proteomes" id="UP000681722">
    <property type="component" value="Unassembled WGS sequence"/>
</dbReference>
<evidence type="ECO:0000259" key="1">
    <source>
        <dbReference type="Pfam" id="PF00078"/>
    </source>
</evidence>
<proteinExistence type="predicted"/>
<dbReference type="EMBL" id="CAJOBC010009865">
    <property type="protein sequence ID" value="CAF3998426.1"/>
    <property type="molecule type" value="Genomic_DNA"/>
</dbReference>
<accession>A0A814Z1Q7</accession>
<dbReference type="Proteomes" id="UP000663829">
    <property type="component" value="Unassembled WGS sequence"/>
</dbReference>
<gene>
    <name evidence="2" type="ORF">GPM918_LOCUS25420</name>
    <name evidence="3" type="ORF">SRO942_LOCUS25426</name>
</gene>
<keyword evidence="4" id="KW-1185">Reference proteome</keyword>
<comment type="caution">
    <text evidence="2">The sequence shown here is derived from an EMBL/GenBank/DDBJ whole genome shotgun (WGS) entry which is preliminary data.</text>
</comment>
<feature type="domain" description="Reverse transcriptase" evidence="1">
    <location>
        <begin position="112"/>
        <end position="216"/>
    </location>
</feature>
<dbReference type="PANTHER" id="PTHR47510:SF3">
    <property type="entry name" value="ENDO_EXONUCLEASE_PHOSPHATASE DOMAIN-CONTAINING PROTEIN"/>
    <property type="match status" value="1"/>
</dbReference>
<evidence type="ECO:0000313" key="4">
    <source>
        <dbReference type="Proteomes" id="UP000663829"/>
    </source>
</evidence>
<evidence type="ECO:0000313" key="3">
    <source>
        <dbReference type="EMBL" id="CAF3998426.1"/>
    </source>
</evidence>
<dbReference type="Pfam" id="PF00078">
    <property type="entry name" value="RVT_1"/>
    <property type="match status" value="1"/>
</dbReference>
<dbReference type="AlphaFoldDB" id="A0A814Z1Q7"/>
<reference evidence="2" key="1">
    <citation type="submission" date="2021-02" db="EMBL/GenBank/DDBJ databases">
        <authorList>
            <person name="Nowell W R."/>
        </authorList>
    </citation>
    <scope>NUCLEOTIDE SEQUENCE</scope>
</reference>
<dbReference type="InterPro" id="IPR000477">
    <property type="entry name" value="RT_dom"/>
</dbReference>
<dbReference type="EMBL" id="CAJNOQ010009860">
    <property type="protein sequence ID" value="CAF1236068.1"/>
    <property type="molecule type" value="Genomic_DNA"/>
</dbReference>
<sequence>MVNHAHKHYSNSFKRHADDDIEILTFYQNLHQKVDDLPSKPFLFQMLGLVQSIQTLKSKTSAGHEKVSDKLIKLLARSHCSFILITLNSLLVKNESFNYWKKGEMILLPKDKTTLIDINNTRPISLLPCLGKLYEKSFLIYLRKWMTDNNILPSEQSGLRSAHSTTTRFTQFIQDVSTSLQQHIAALILYTDFSKAFDQLWRRGLIYKLHKLRCPKELL</sequence>
<evidence type="ECO:0000313" key="2">
    <source>
        <dbReference type="EMBL" id="CAF1236068.1"/>
    </source>
</evidence>
<dbReference type="InterPro" id="IPR043502">
    <property type="entry name" value="DNA/RNA_pol_sf"/>
</dbReference>
<dbReference type="OrthoDB" id="6621417at2759"/>